<dbReference type="OrthoDB" id="360938at2"/>
<dbReference type="AlphaFoldDB" id="E1R3Q6"/>
<dbReference type="eggNOG" id="ENOG503431P">
    <property type="taxonomic scope" value="Bacteria"/>
</dbReference>
<gene>
    <name evidence="1" type="ordered locus">Spirs_2924</name>
</gene>
<sequence length="293" mass="32267">MFRRFSITLILLVSITLSLQALELTGLLHSGNLSFDKSAKTTQSSISGSSFFYGASLYATQKINDALSLDAGLVYDPVLRYTTITRFQYDQDYISLGVGPFFGTFNTTGKILQPGISTEVKAQLPGILYASLRSDSTIGARFSEDGDYSQEYSAISLGYYIPNAICSLNLITKEFALRKSSTLEITDSFTEYSFKVDIFQKNVPYGVLLNFAYQQLTRNYADTSASSSTENVLNSIVLGTKFTFRATDALTLLAELESSVYSFGSEEDEELTLPDGLPEAYLFRAALGATWSF</sequence>
<dbReference type="EMBL" id="CP002116">
    <property type="protein sequence ID" value="ADK82027.1"/>
    <property type="molecule type" value="Genomic_DNA"/>
</dbReference>
<dbReference type="KEGG" id="ssm:Spirs_2924"/>
<organism evidence="1 2">
    <name type="scientific">Sediminispirochaeta smaragdinae (strain DSM 11293 / JCM 15392 / SEBR 4228)</name>
    <name type="common">Spirochaeta smaragdinae</name>
    <dbReference type="NCBI Taxonomy" id="573413"/>
    <lineage>
        <taxon>Bacteria</taxon>
        <taxon>Pseudomonadati</taxon>
        <taxon>Spirochaetota</taxon>
        <taxon>Spirochaetia</taxon>
        <taxon>Spirochaetales</taxon>
        <taxon>Spirochaetaceae</taxon>
        <taxon>Sediminispirochaeta</taxon>
    </lineage>
</organism>
<evidence type="ECO:0000313" key="2">
    <source>
        <dbReference type="Proteomes" id="UP000002318"/>
    </source>
</evidence>
<accession>E1R3Q6</accession>
<name>E1R3Q6_SEDSS</name>
<evidence type="ECO:0008006" key="3">
    <source>
        <dbReference type="Google" id="ProtNLM"/>
    </source>
</evidence>
<reference evidence="1 2" key="1">
    <citation type="journal article" date="2010" name="Stand. Genomic Sci.">
        <title>Complete genome sequence of Spirochaeta smaragdinae type strain (SEBR 4228).</title>
        <authorList>
            <person name="Mavromatis K."/>
            <person name="Yasawong M."/>
            <person name="Chertkov O."/>
            <person name="Lapidus A."/>
            <person name="Lucas S."/>
            <person name="Nolan M."/>
            <person name="Del Rio T.G."/>
            <person name="Tice H."/>
            <person name="Cheng J.F."/>
            <person name="Pitluck S."/>
            <person name="Liolios K."/>
            <person name="Ivanova N."/>
            <person name="Tapia R."/>
            <person name="Han C."/>
            <person name="Bruce D."/>
            <person name="Goodwin L."/>
            <person name="Pati A."/>
            <person name="Chen A."/>
            <person name="Palaniappan K."/>
            <person name="Land M."/>
            <person name="Hauser L."/>
            <person name="Chang Y.J."/>
            <person name="Jeffries C.D."/>
            <person name="Detter J.C."/>
            <person name="Rohde M."/>
            <person name="Brambilla E."/>
            <person name="Spring S."/>
            <person name="Goker M."/>
            <person name="Sikorski J."/>
            <person name="Woyke T."/>
            <person name="Bristow J."/>
            <person name="Eisen J.A."/>
            <person name="Markowitz V."/>
            <person name="Hugenholtz P."/>
            <person name="Klenk H.P."/>
            <person name="Kyrpides N.C."/>
        </authorList>
    </citation>
    <scope>NUCLEOTIDE SEQUENCE [LARGE SCALE GENOMIC DNA]</scope>
    <source>
        <strain evidence="2">DSM 11293 / JCM 15392 / SEBR 4228</strain>
    </source>
</reference>
<dbReference type="Proteomes" id="UP000002318">
    <property type="component" value="Chromosome"/>
</dbReference>
<dbReference type="RefSeq" id="WP_013255486.1">
    <property type="nucleotide sequence ID" value="NC_014364.1"/>
</dbReference>
<dbReference type="HOGENOM" id="CLU_949665_0_0_12"/>
<proteinExistence type="predicted"/>
<dbReference type="STRING" id="573413.Spirs_2924"/>
<keyword evidence="2" id="KW-1185">Reference proteome</keyword>
<evidence type="ECO:0000313" key="1">
    <source>
        <dbReference type="EMBL" id="ADK82027.1"/>
    </source>
</evidence>
<protein>
    <recommendedName>
        <fullName evidence="3">Outer membrane protein beta-barrel domain-containing protein</fullName>
    </recommendedName>
</protein>